<name>A6HH97_RAT</name>
<sequence>MGQRHVPLHPAAFNKTNFYLSIYLGRKILHYKTAMK</sequence>
<dbReference type="EMBL" id="CH473948">
    <property type="protein sequence ID" value="EDM05402.1"/>
    <property type="molecule type" value="Genomic_DNA"/>
</dbReference>
<protein>
    <submittedName>
        <fullName evidence="1">RCG33178</fullName>
    </submittedName>
</protein>
<accession>A6HH97</accession>
<evidence type="ECO:0000313" key="2">
    <source>
        <dbReference type="Proteomes" id="UP000234681"/>
    </source>
</evidence>
<proteinExistence type="predicted"/>
<dbReference type="AlphaFoldDB" id="A6HH97"/>
<organism evidence="1 2">
    <name type="scientific">Rattus norvegicus</name>
    <name type="common">Rat</name>
    <dbReference type="NCBI Taxonomy" id="10116"/>
    <lineage>
        <taxon>Eukaryota</taxon>
        <taxon>Metazoa</taxon>
        <taxon>Chordata</taxon>
        <taxon>Craniata</taxon>
        <taxon>Vertebrata</taxon>
        <taxon>Euteleostomi</taxon>
        <taxon>Mammalia</taxon>
        <taxon>Eutheria</taxon>
        <taxon>Euarchontoglires</taxon>
        <taxon>Glires</taxon>
        <taxon>Rodentia</taxon>
        <taxon>Myomorpha</taxon>
        <taxon>Muroidea</taxon>
        <taxon>Muridae</taxon>
        <taxon>Murinae</taxon>
        <taxon>Rattus</taxon>
    </lineage>
</organism>
<evidence type="ECO:0000313" key="1">
    <source>
        <dbReference type="EMBL" id="EDM05402.1"/>
    </source>
</evidence>
<reference evidence="1 2" key="1">
    <citation type="submission" date="2005-07" db="EMBL/GenBank/DDBJ databases">
        <authorList>
            <person name="Mural R.J."/>
            <person name="Li P.W."/>
            <person name="Adams M.D."/>
            <person name="Amanatides P.G."/>
            <person name="Baden-Tillson H."/>
            <person name="Barnstead M."/>
            <person name="Chin S.H."/>
            <person name="Dew I."/>
            <person name="Evans C.A."/>
            <person name="Ferriera S."/>
            <person name="Flanigan M."/>
            <person name="Fosler C."/>
            <person name="Glodek A."/>
            <person name="Gu Z."/>
            <person name="Holt R.A."/>
            <person name="Jennings D."/>
            <person name="Kraft C.L."/>
            <person name="Lu F."/>
            <person name="Nguyen T."/>
            <person name="Nusskern D.R."/>
            <person name="Pfannkoch C.M."/>
            <person name="Sitter C."/>
            <person name="Sutton G.G."/>
            <person name="Venter J.C."/>
            <person name="Wang Z."/>
            <person name="Woodage T."/>
            <person name="Zheng X.H."/>
            <person name="Zhong F."/>
        </authorList>
    </citation>
    <scope>NUCLEOTIDE SEQUENCE [LARGE SCALE GENOMIC DNA]</scope>
    <source>
        <strain>BN</strain>
        <strain evidence="2">Sprague-Dawley</strain>
    </source>
</reference>
<gene>
    <name evidence="1" type="ORF">rCG_33178</name>
</gene>
<dbReference type="Proteomes" id="UP000234681">
    <property type="component" value="Chromosome 10"/>
</dbReference>